<proteinExistence type="predicted"/>
<protein>
    <submittedName>
        <fullName evidence="2">Uncharacterized protein</fullName>
    </submittedName>
</protein>
<feature type="transmembrane region" description="Helical" evidence="1">
    <location>
        <begin position="21"/>
        <end position="42"/>
    </location>
</feature>
<feature type="transmembrane region" description="Helical" evidence="1">
    <location>
        <begin position="54"/>
        <end position="83"/>
    </location>
</feature>
<organism evidence="2 3">
    <name type="scientific">Chengkuizengella axinellae</name>
    <dbReference type="NCBI Taxonomy" id="3064388"/>
    <lineage>
        <taxon>Bacteria</taxon>
        <taxon>Bacillati</taxon>
        <taxon>Bacillota</taxon>
        <taxon>Bacilli</taxon>
        <taxon>Bacillales</taxon>
        <taxon>Paenibacillaceae</taxon>
        <taxon>Chengkuizengella</taxon>
    </lineage>
</organism>
<keyword evidence="1" id="KW-0812">Transmembrane</keyword>
<reference evidence="2 3" key="1">
    <citation type="submission" date="2023-08" db="EMBL/GenBank/DDBJ databases">
        <authorList>
            <person name="Park J.-S."/>
        </authorList>
    </citation>
    <scope>NUCLEOTIDE SEQUENCE [LARGE SCALE GENOMIC DNA]</scope>
    <source>
        <strain evidence="2 3">2205SS18-9</strain>
    </source>
</reference>
<accession>A0ABT9J1H5</accession>
<keyword evidence="3" id="KW-1185">Reference proteome</keyword>
<sequence>MSGLSRNNWGDIRKKGKIKYIWKRGILTYGFPVGILIVFFQMSMDMGFTNIFNLGNIIGGLVAGLLNGFMIGVLYGLIMWAYYEWKWRKGN</sequence>
<comment type="caution">
    <text evidence="2">The sequence shown here is derived from an EMBL/GenBank/DDBJ whole genome shotgun (WGS) entry which is preliminary data.</text>
</comment>
<dbReference type="RefSeq" id="WP_305992747.1">
    <property type="nucleotide sequence ID" value="NZ_JAVAMP010000008.1"/>
</dbReference>
<gene>
    <name evidence="2" type="ORF">Q5Y73_15105</name>
</gene>
<evidence type="ECO:0000256" key="1">
    <source>
        <dbReference type="SAM" id="Phobius"/>
    </source>
</evidence>
<dbReference type="EMBL" id="JAVAMP010000008">
    <property type="protein sequence ID" value="MDP5275435.1"/>
    <property type="molecule type" value="Genomic_DNA"/>
</dbReference>
<evidence type="ECO:0000313" key="2">
    <source>
        <dbReference type="EMBL" id="MDP5275435.1"/>
    </source>
</evidence>
<keyword evidence="1" id="KW-1133">Transmembrane helix</keyword>
<name>A0ABT9J1H5_9BACL</name>
<dbReference type="Proteomes" id="UP001231941">
    <property type="component" value="Unassembled WGS sequence"/>
</dbReference>
<keyword evidence="1" id="KW-0472">Membrane</keyword>
<evidence type="ECO:0000313" key="3">
    <source>
        <dbReference type="Proteomes" id="UP001231941"/>
    </source>
</evidence>